<proteinExistence type="inferred from homology"/>
<feature type="transmembrane region" description="Helical" evidence="8">
    <location>
        <begin position="192"/>
        <end position="213"/>
    </location>
</feature>
<feature type="domain" description="Palmitoyltransferase DHHC" evidence="10">
    <location>
        <begin position="146"/>
        <end position="268"/>
    </location>
</feature>
<feature type="compositionally biased region" description="Polar residues" evidence="9">
    <location>
        <begin position="337"/>
        <end position="370"/>
    </location>
</feature>
<dbReference type="InterPro" id="IPR039859">
    <property type="entry name" value="PFA4/ZDH16/20/ERF2-like"/>
</dbReference>
<evidence type="ECO:0000256" key="6">
    <source>
        <dbReference type="ARBA" id="ARBA00023136"/>
    </source>
</evidence>
<keyword evidence="12" id="KW-1185">Reference proteome</keyword>
<dbReference type="GO" id="GO:0005794">
    <property type="term" value="C:Golgi apparatus"/>
    <property type="evidence" value="ECO:0007669"/>
    <property type="project" value="TreeGrafter"/>
</dbReference>
<comment type="caution">
    <text evidence="11">The sequence shown here is derived from an EMBL/GenBank/DDBJ whole genome shotgun (WGS) entry which is preliminary data.</text>
</comment>
<dbReference type="GO" id="GO:0006612">
    <property type="term" value="P:protein targeting to membrane"/>
    <property type="evidence" value="ECO:0007669"/>
    <property type="project" value="TreeGrafter"/>
</dbReference>
<evidence type="ECO:0000256" key="9">
    <source>
        <dbReference type="SAM" id="MobiDB-lite"/>
    </source>
</evidence>
<comment type="subcellular location">
    <subcellularLocation>
        <location evidence="1">Endomembrane system</location>
        <topology evidence="1">Multi-pass membrane protein</topology>
    </subcellularLocation>
</comment>
<dbReference type="InterPro" id="IPR001594">
    <property type="entry name" value="Palmitoyltrfase_DHHC"/>
</dbReference>
<keyword evidence="4 8" id="KW-0812">Transmembrane</keyword>
<evidence type="ECO:0000256" key="3">
    <source>
        <dbReference type="ARBA" id="ARBA00022679"/>
    </source>
</evidence>
<comment type="similarity">
    <text evidence="2 8">Belongs to the DHHC palmitoyltransferase family.</text>
</comment>
<reference evidence="11" key="1">
    <citation type="journal article" date="2023" name="bioRxiv">
        <title>Improved chromosome-level genome assembly for marigold (Tagetes erecta).</title>
        <authorList>
            <person name="Jiang F."/>
            <person name="Yuan L."/>
            <person name="Wang S."/>
            <person name="Wang H."/>
            <person name="Xu D."/>
            <person name="Wang A."/>
            <person name="Fan W."/>
        </authorList>
    </citation>
    <scope>NUCLEOTIDE SEQUENCE</scope>
    <source>
        <strain evidence="11">WSJ</strain>
        <tissue evidence="11">Leaf</tissue>
    </source>
</reference>
<gene>
    <name evidence="11" type="ORF">QVD17_40364</name>
</gene>
<evidence type="ECO:0000256" key="2">
    <source>
        <dbReference type="ARBA" id="ARBA00008574"/>
    </source>
</evidence>
<dbReference type="PROSITE" id="PS50216">
    <property type="entry name" value="DHHC"/>
    <property type="match status" value="1"/>
</dbReference>
<comment type="catalytic activity">
    <reaction evidence="8">
        <text>L-cysteinyl-[protein] + hexadecanoyl-CoA = S-hexadecanoyl-L-cysteinyl-[protein] + CoA</text>
        <dbReference type="Rhea" id="RHEA:36683"/>
        <dbReference type="Rhea" id="RHEA-COMP:10131"/>
        <dbReference type="Rhea" id="RHEA-COMP:11032"/>
        <dbReference type="ChEBI" id="CHEBI:29950"/>
        <dbReference type="ChEBI" id="CHEBI:57287"/>
        <dbReference type="ChEBI" id="CHEBI:57379"/>
        <dbReference type="ChEBI" id="CHEBI:74151"/>
        <dbReference type="EC" id="2.3.1.225"/>
    </reaction>
</comment>
<keyword evidence="7 8" id="KW-0012">Acyltransferase</keyword>
<dbReference type="AlphaFoldDB" id="A0AAD8JPW8"/>
<evidence type="ECO:0000256" key="1">
    <source>
        <dbReference type="ARBA" id="ARBA00004127"/>
    </source>
</evidence>
<evidence type="ECO:0000256" key="7">
    <source>
        <dbReference type="ARBA" id="ARBA00023315"/>
    </source>
</evidence>
<dbReference type="EMBL" id="JAUHHV010000011">
    <property type="protein sequence ID" value="KAK1408519.1"/>
    <property type="molecule type" value="Genomic_DNA"/>
</dbReference>
<protein>
    <recommendedName>
        <fullName evidence="8">S-acyltransferase</fullName>
        <ecNumber evidence="8">2.3.1.225</ecNumber>
    </recommendedName>
    <alternativeName>
        <fullName evidence="8">Palmitoyltransferase</fullName>
    </alternativeName>
</protein>
<dbReference type="Proteomes" id="UP001229421">
    <property type="component" value="Unassembled WGS sequence"/>
</dbReference>
<keyword evidence="5 8" id="KW-1133">Transmembrane helix</keyword>
<evidence type="ECO:0000256" key="8">
    <source>
        <dbReference type="RuleBase" id="RU079119"/>
    </source>
</evidence>
<feature type="region of interest" description="Disordered" evidence="9">
    <location>
        <begin position="328"/>
        <end position="370"/>
    </location>
</feature>
<comment type="domain">
    <text evidence="8">The DHHC domain is required for palmitoyltransferase activity.</text>
</comment>
<dbReference type="GO" id="GO:0005783">
    <property type="term" value="C:endoplasmic reticulum"/>
    <property type="evidence" value="ECO:0007669"/>
    <property type="project" value="TreeGrafter"/>
</dbReference>
<feature type="transmembrane region" description="Helical" evidence="8">
    <location>
        <begin position="69"/>
        <end position="92"/>
    </location>
</feature>
<evidence type="ECO:0000256" key="5">
    <source>
        <dbReference type="ARBA" id="ARBA00022989"/>
    </source>
</evidence>
<dbReference type="GO" id="GO:0019706">
    <property type="term" value="F:protein-cysteine S-palmitoyltransferase activity"/>
    <property type="evidence" value="ECO:0007669"/>
    <property type="project" value="UniProtKB-EC"/>
</dbReference>
<evidence type="ECO:0000313" key="12">
    <source>
        <dbReference type="Proteomes" id="UP001229421"/>
    </source>
</evidence>
<dbReference type="PANTHER" id="PTHR22883">
    <property type="entry name" value="ZINC FINGER DHHC DOMAIN CONTAINING PROTEIN"/>
    <property type="match status" value="1"/>
</dbReference>
<keyword evidence="3 8" id="KW-0808">Transferase</keyword>
<feature type="transmembrane region" description="Helical" evidence="8">
    <location>
        <begin position="41"/>
        <end position="63"/>
    </location>
</feature>
<dbReference type="Pfam" id="PF01529">
    <property type="entry name" value="DHHC"/>
    <property type="match status" value="1"/>
</dbReference>
<dbReference type="EC" id="2.3.1.225" evidence="8"/>
<evidence type="ECO:0000259" key="10">
    <source>
        <dbReference type="Pfam" id="PF01529"/>
    </source>
</evidence>
<keyword evidence="6 8" id="KW-0472">Membrane</keyword>
<sequence>MKELNNQNPVSPNKRLYQVWKGRNKFYCGGRLIFGPDAGSIFLSTCLIGAPAITFCIKTLLEIQKDGSMFVYAVLCLEIFLTLLVLTFLFMTSARNPGIVRRNKQPPGCETSFNLRSQSLEWLEGASMSLRIPRMKDMLVNGHSIKVKYCDTCMLYRPPRASHCSVCDNCVQRFDHHCPWVGQCIGVRNYRFFLLFITSSTALCVYVFTFSLFDLIREKGSLMDSLSKDVVSVTLATYCFVCVWFVGGLSVFHFYLISTNQTTYENFRYRYEKKKNPFNEGFLKNFKDVLCSKLPPPIDFREWVAVEDADATNVGTCTQRFNASMHASNEKLDKEPNISNNALSNKTSNNSTTDKDLQGSNRDINTPNVP</sequence>
<evidence type="ECO:0000256" key="4">
    <source>
        <dbReference type="ARBA" id="ARBA00022692"/>
    </source>
</evidence>
<feature type="transmembrane region" description="Helical" evidence="8">
    <location>
        <begin position="233"/>
        <end position="257"/>
    </location>
</feature>
<organism evidence="11 12">
    <name type="scientific">Tagetes erecta</name>
    <name type="common">African marigold</name>
    <dbReference type="NCBI Taxonomy" id="13708"/>
    <lineage>
        <taxon>Eukaryota</taxon>
        <taxon>Viridiplantae</taxon>
        <taxon>Streptophyta</taxon>
        <taxon>Embryophyta</taxon>
        <taxon>Tracheophyta</taxon>
        <taxon>Spermatophyta</taxon>
        <taxon>Magnoliopsida</taxon>
        <taxon>eudicotyledons</taxon>
        <taxon>Gunneridae</taxon>
        <taxon>Pentapetalae</taxon>
        <taxon>asterids</taxon>
        <taxon>campanulids</taxon>
        <taxon>Asterales</taxon>
        <taxon>Asteraceae</taxon>
        <taxon>Asteroideae</taxon>
        <taxon>Heliantheae alliance</taxon>
        <taxon>Tageteae</taxon>
        <taxon>Tagetes</taxon>
    </lineage>
</organism>
<dbReference type="PANTHER" id="PTHR22883:SF391">
    <property type="entry name" value="PROTEIN S-ACYLTRANSFERASE 3-RELATED"/>
    <property type="match status" value="1"/>
</dbReference>
<evidence type="ECO:0000313" key="11">
    <source>
        <dbReference type="EMBL" id="KAK1408519.1"/>
    </source>
</evidence>
<accession>A0AAD8JPW8</accession>
<name>A0AAD8JPW8_TARER</name>